<evidence type="ECO:0000256" key="3">
    <source>
        <dbReference type="ARBA" id="ARBA00022547"/>
    </source>
</evidence>
<dbReference type="AlphaFoldDB" id="E9P6D6"/>
<evidence type="ECO:0000256" key="6">
    <source>
        <dbReference type="ARBA" id="ARBA00023128"/>
    </source>
</evidence>
<evidence type="ECO:0000256" key="2">
    <source>
        <dbReference type="ARBA" id="ARBA00022448"/>
    </source>
</evidence>
<keyword evidence="7 8" id="KW-0472">Membrane</keyword>
<dbReference type="GO" id="GO:0015986">
    <property type="term" value="P:proton motive force-driven ATP synthesis"/>
    <property type="evidence" value="ECO:0007669"/>
    <property type="project" value="InterPro"/>
</dbReference>
<keyword evidence="8" id="KW-0812">Transmembrane</keyword>
<dbReference type="EMBL" id="HQ908425">
    <property type="protein sequence ID" value="ADW83120.1"/>
    <property type="molecule type" value="Genomic_DNA"/>
</dbReference>
<evidence type="ECO:0000256" key="8">
    <source>
        <dbReference type="SAM" id="Phobius"/>
    </source>
</evidence>
<comment type="subcellular location">
    <subcellularLocation>
        <location evidence="1">Mitochondrion membrane</location>
    </subcellularLocation>
</comment>
<reference evidence="9" key="1">
    <citation type="submission" date="2011-01" db="EMBL/GenBank/DDBJ databases">
        <authorList>
            <person name="Lang B.F."/>
            <person name="Burger G.B."/>
        </authorList>
    </citation>
    <scope>NUCLEOTIDE SEQUENCE</scope>
    <source>
        <strain evidence="9">UTEX 64</strain>
    </source>
</reference>
<evidence type="ECO:0000256" key="7">
    <source>
        <dbReference type="ARBA" id="ARBA00023136"/>
    </source>
</evidence>
<dbReference type="GO" id="GO:0045259">
    <property type="term" value="C:proton-transporting ATP synthase complex"/>
    <property type="evidence" value="ECO:0007669"/>
    <property type="project" value="UniProtKB-KW"/>
</dbReference>
<keyword evidence="2" id="KW-0813">Transport</keyword>
<geneLocation type="mitochondrion" evidence="9"/>
<evidence type="ECO:0000256" key="5">
    <source>
        <dbReference type="ARBA" id="ARBA00023065"/>
    </source>
</evidence>
<sequence length="251" mass="30052">MNAHLLYEQIIKIANIFVSKIKFIIYNKPWYTLLLFIFIFQVIALDVEDYVAACFFLFIYYLYSNSNIQESVTSSLDQKFNQVEKEFYSYLFILESICLSLHHEYNKTISLTSSLHQIINFSSEHIDYIKKQKYLNYKFLILDLIKKNLDLRINQYMLVSKYFKNTLLKPLLYNVLTLLILNIFLEIKKNINKRYLILLSLNKKARLNNIYLPYLSRILFISSKSIVENKDYSNINNPYFSLLKKLTKNEI</sequence>
<keyword evidence="4" id="KW-0375">Hydrogen ion transport</keyword>
<protein>
    <submittedName>
        <fullName evidence="9">Uncharacterized protein orf251</fullName>
    </submittedName>
</protein>
<gene>
    <name evidence="9" type="primary">orf251</name>
</gene>
<organism evidence="9">
    <name type="scientific">Glaucocystis nostochinearum</name>
    <dbReference type="NCBI Taxonomy" id="38271"/>
    <lineage>
        <taxon>Eukaryota</taxon>
        <taxon>Glaucocystophyceae</taxon>
        <taxon>Glaucocystales</taxon>
        <taxon>Glaucocystaceae</taxon>
        <taxon>Glaucocystis</taxon>
    </lineage>
</organism>
<dbReference type="GO" id="GO:0031966">
    <property type="term" value="C:mitochondrial membrane"/>
    <property type="evidence" value="ECO:0007669"/>
    <property type="project" value="UniProtKB-SubCell"/>
</dbReference>
<feature type="transmembrane region" description="Helical" evidence="8">
    <location>
        <begin position="167"/>
        <end position="185"/>
    </location>
</feature>
<keyword evidence="6 9" id="KW-0496">Mitochondrion</keyword>
<proteinExistence type="predicted"/>
<keyword evidence="3" id="KW-0138">CF(0)</keyword>
<keyword evidence="8" id="KW-1133">Transmembrane helix</keyword>
<evidence type="ECO:0000313" key="9">
    <source>
        <dbReference type="EMBL" id="ADW83120.1"/>
    </source>
</evidence>
<dbReference type="Pfam" id="PF05405">
    <property type="entry name" value="Mt_ATP-synt_B"/>
    <property type="match status" value="1"/>
</dbReference>
<dbReference type="GeneID" id="10210868"/>
<name>E9P6D6_9EUKA</name>
<dbReference type="RefSeq" id="YP_004222748.1">
    <property type="nucleotide sequence ID" value="NC_015117.1"/>
</dbReference>
<dbReference type="InterPro" id="IPR008688">
    <property type="entry name" value="ATP_synth_Bsub_B/MI25"/>
</dbReference>
<evidence type="ECO:0000256" key="1">
    <source>
        <dbReference type="ARBA" id="ARBA00004325"/>
    </source>
</evidence>
<dbReference type="GO" id="GO:0015078">
    <property type="term" value="F:proton transmembrane transporter activity"/>
    <property type="evidence" value="ECO:0007669"/>
    <property type="project" value="InterPro"/>
</dbReference>
<evidence type="ECO:0000256" key="4">
    <source>
        <dbReference type="ARBA" id="ARBA00022781"/>
    </source>
</evidence>
<keyword evidence="5" id="KW-0406">Ion transport</keyword>
<accession>E9P6D6</accession>
<feature type="transmembrane region" description="Helical" evidence="8">
    <location>
        <begin position="30"/>
        <end position="63"/>
    </location>
</feature>